<evidence type="ECO:0000313" key="3">
    <source>
        <dbReference type="Proteomes" id="UP000726777"/>
    </source>
</evidence>
<accession>A0A9Q3U848</accession>
<dbReference type="AlphaFoldDB" id="A0A9Q3U848"/>
<sequence length="160" mass="17964">MTSKCIYLQGQYTAVGPSRRRGGCVEAESITIDDVTLNKVLIDKEAFDLLELGEIVELSFFTKGNETFITYIRYGENKLSPTPNFAYREFTKLGFRSMGLVLMLVFLISFVYPDIAFMGGSSTFLLPVAFGASLILPIIKYISIHKHVLSSKKTFPIRDI</sequence>
<organism evidence="2 3">
    <name type="scientific">Vibrio parahaemolyticus</name>
    <dbReference type="NCBI Taxonomy" id="670"/>
    <lineage>
        <taxon>Bacteria</taxon>
        <taxon>Pseudomonadati</taxon>
        <taxon>Pseudomonadota</taxon>
        <taxon>Gammaproteobacteria</taxon>
        <taxon>Vibrionales</taxon>
        <taxon>Vibrionaceae</taxon>
        <taxon>Vibrio</taxon>
    </lineage>
</organism>
<reference evidence="2" key="1">
    <citation type="submission" date="2020-09" db="EMBL/GenBank/DDBJ databases">
        <title>Genome sequence of Vibrio parahaemolyticus isolates.</title>
        <authorList>
            <person name="Hammerl J.A."/>
            <person name="Strauch E."/>
        </authorList>
    </citation>
    <scope>NUCLEOTIDE SEQUENCE</scope>
    <source>
        <strain evidence="2">17-VB00146</strain>
    </source>
</reference>
<keyword evidence="1" id="KW-1133">Transmembrane helix</keyword>
<evidence type="ECO:0000256" key="1">
    <source>
        <dbReference type="SAM" id="Phobius"/>
    </source>
</evidence>
<comment type="caution">
    <text evidence="2">The sequence shown here is derived from an EMBL/GenBank/DDBJ whole genome shotgun (WGS) entry which is preliminary data.</text>
</comment>
<dbReference type="RefSeq" id="WP_228085646.1">
    <property type="nucleotide sequence ID" value="NZ_JACVHL010000002.1"/>
</dbReference>
<proteinExistence type="predicted"/>
<name>A0A9Q3U848_VIBPH</name>
<feature type="transmembrane region" description="Helical" evidence="1">
    <location>
        <begin position="93"/>
        <end position="112"/>
    </location>
</feature>
<keyword evidence="1" id="KW-0472">Membrane</keyword>
<gene>
    <name evidence="2" type="ORF">IB292_02870</name>
</gene>
<evidence type="ECO:0000313" key="2">
    <source>
        <dbReference type="EMBL" id="MCC3803973.1"/>
    </source>
</evidence>
<dbReference type="EMBL" id="JACVHL010000002">
    <property type="protein sequence ID" value="MCC3803973.1"/>
    <property type="molecule type" value="Genomic_DNA"/>
</dbReference>
<keyword evidence="1" id="KW-0812">Transmembrane</keyword>
<feature type="transmembrane region" description="Helical" evidence="1">
    <location>
        <begin position="124"/>
        <end position="143"/>
    </location>
</feature>
<dbReference type="Proteomes" id="UP000726777">
    <property type="component" value="Unassembled WGS sequence"/>
</dbReference>
<protein>
    <submittedName>
        <fullName evidence="2">Uncharacterized protein</fullName>
    </submittedName>
</protein>